<name>A0ABU6TZG8_9FABA</name>
<feature type="compositionally biased region" description="Basic residues" evidence="1">
    <location>
        <begin position="10"/>
        <end position="20"/>
    </location>
</feature>
<dbReference type="Proteomes" id="UP001341840">
    <property type="component" value="Unassembled WGS sequence"/>
</dbReference>
<evidence type="ECO:0000313" key="3">
    <source>
        <dbReference type="Proteomes" id="UP001341840"/>
    </source>
</evidence>
<keyword evidence="3" id="KW-1185">Reference proteome</keyword>
<evidence type="ECO:0000313" key="2">
    <source>
        <dbReference type="EMBL" id="MED6153837.1"/>
    </source>
</evidence>
<feature type="non-terminal residue" evidence="2">
    <location>
        <position position="1"/>
    </location>
</feature>
<gene>
    <name evidence="2" type="ORF">PIB30_105966</name>
</gene>
<dbReference type="EMBL" id="JASCZI010094663">
    <property type="protein sequence ID" value="MED6153837.1"/>
    <property type="molecule type" value="Genomic_DNA"/>
</dbReference>
<proteinExistence type="predicted"/>
<organism evidence="2 3">
    <name type="scientific">Stylosanthes scabra</name>
    <dbReference type="NCBI Taxonomy" id="79078"/>
    <lineage>
        <taxon>Eukaryota</taxon>
        <taxon>Viridiplantae</taxon>
        <taxon>Streptophyta</taxon>
        <taxon>Embryophyta</taxon>
        <taxon>Tracheophyta</taxon>
        <taxon>Spermatophyta</taxon>
        <taxon>Magnoliopsida</taxon>
        <taxon>eudicotyledons</taxon>
        <taxon>Gunneridae</taxon>
        <taxon>Pentapetalae</taxon>
        <taxon>rosids</taxon>
        <taxon>fabids</taxon>
        <taxon>Fabales</taxon>
        <taxon>Fabaceae</taxon>
        <taxon>Papilionoideae</taxon>
        <taxon>50 kb inversion clade</taxon>
        <taxon>dalbergioids sensu lato</taxon>
        <taxon>Dalbergieae</taxon>
        <taxon>Pterocarpus clade</taxon>
        <taxon>Stylosanthes</taxon>
    </lineage>
</organism>
<feature type="region of interest" description="Disordered" evidence="1">
    <location>
        <begin position="1"/>
        <end position="20"/>
    </location>
</feature>
<sequence length="59" mass="6849">ENLRKEACRSRNRIGKQNRAKTPRICMEEHAYACYIKSSPRLSNSVMLRRGNQAHPLHA</sequence>
<evidence type="ECO:0000256" key="1">
    <source>
        <dbReference type="SAM" id="MobiDB-lite"/>
    </source>
</evidence>
<reference evidence="2 3" key="1">
    <citation type="journal article" date="2023" name="Plants (Basel)">
        <title>Bridging the Gap: Combining Genomics and Transcriptomics Approaches to Understand Stylosanthes scabra, an Orphan Legume from the Brazilian Caatinga.</title>
        <authorList>
            <person name="Ferreira-Neto J.R.C."/>
            <person name="da Silva M.D."/>
            <person name="Binneck E."/>
            <person name="de Melo N.F."/>
            <person name="da Silva R.H."/>
            <person name="de Melo A.L.T.M."/>
            <person name="Pandolfi V."/>
            <person name="Bustamante F.O."/>
            <person name="Brasileiro-Vidal A.C."/>
            <person name="Benko-Iseppon A.M."/>
        </authorList>
    </citation>
    <scope>NUCLEOTIDE SEQUENCE [LARGE SCALE GENOMIC DNA]</scope>
    <source>
        <tissue evidence="2">Leaves</tissue>
    </source>
</reference>
<protein>
    <submittedName>
        <fullName evidence="2">Uncharacterized protein</fullName>
    </submittedName>
</protein>
<accession>A0ABU6TZG8</accession>
<comment type="caution">
    <text evidence="2">The sequence shown here is derived from an EMBL/GenBank/DDBJ whole genome shotgun (WGS) entry which is preliminary data.</text>
</comment>